<name>A0A6J4ML22_9CHLR</name>
<evidence type="ECO:0000313" key="1">
    <source>
        <dbReference type="EMBL" id="CAA9361069.1"/>
    </source>
</evidence>
<sequence>MGRKRTFASSPGLRYEATMSKSPAIERAFTLARSGQCRSVAEIIRGLPEGDRAAVGEHLGAPSTRRDLILVCSDAWLAAQ</sequence>
<accession>A0A6J4ML22</accession>
<organism evidence="1">
    <name type="scientific">uncultured Chloroflexia bacterium</name>
    <dbReference type="NCBI Taxonomy" id="1672391"/>
    <lineage>
        <taxon>Bacteria</taxon>
        <taxon>Bacillati</taxon>
        <taxon>Chloroflexota</taxon>
        <taxon>Chloroflexia</taxon>
        <taxon>environmental samples</taxon>
    </lineage>
</organism>
<proteinExistence type="predicted"/>
<gene>
    <name evidence="1" type="ORF">AVDCRST_MAG93-7657</name>
</gene>
<dbReference type="EMBL" id="CADCTR010002577">
    <property type="protein sequence ID" value="CAA9361069.1"/>
    <property type="molecule type" value="Genomic_DNA"/>
</dbReference>
<reference evidence="1" key="1">
    <citation type="submission" date="2020-02" db="EMBL/GenBank/DDBJ databases">
        <authorList>
            <person name="Meier V. D."/>
        </authorList>
    </citation>
    <scope>NUCLEOTIDE SEQUENCE</scope>
    <source>
        <strain evidence="1">AVDCRST_MAG93</strain>
    </source>
</reference>
<dbReference type="AlphaFoldDB" id="A0A6J4ML22"/>
<protein>
    <submittedName>
        <fullName evidence="1">Uncharacterized protein</fullName>
    </submittedName>
</protein>